<dbReference type="EMBL" id="JAWCTQ010000016">
    <property type="protein sequence ID" value="MDT9683307.1"/>
    <property type="molecule type" value="Genomic_DNA"/>
</dbReference>
<gene>
    <name evidence="1" type="ORF">RND61_14675</name>
</gene>
<organism evidence="1 2">
    <name type="scientific">Streptomyces tamarix</name>
    <dbReference type="NCBI Taxonomy" id="3078565"/>
    <lineage>
        <taxon>Bacteria</taxon>
        <taxon>Bacillati</taxon>
        <taxon>Actinomycetota</taxon>
        <taxon>Actinomycetes</taxon>
        <taxon>Kitasatosporales</taxon>
        <taxon>Streptomycetaceae</taxon>
        <taxon>Streptomyces</taxon>
    </lineage>
</organism>
<sequence>MTDSKYSTFKSFTSRSKMKDNYFYDFDGTNLSREEIVKKVVRFTPTYDGDGNVNLTGIAFSVIATSHGIYGVNGAIVKAVNKNDLSAVAVFAILKRNTTLLEFV</sequence>
<reference evidence="1 2" key="1">
    <citation type="submission" date="2023-09" db="EMBL/GenBank/DDBJ databases">
        <title>Streptomyces sp. nov.: A antagonism against Alternaria gaisen Producing Streptochlin, Isolated from Tamarix root soil.</title>
        <authorList>
            <person name="Chen Y."/>
        </authorList>
    </citation>
    <scope>NUCLEOTIDE SEQUENCE [LARGE SCALE GENOMIC DNA]</scope>
    <source>
        <strain evidence="1 2">TRM76323</strain>
    </source>
</reference>
<keyword evidence="2" id="KW-1185">Reference proteome</keyword>
<name>A0ABU3QKM8_9ACTN</name>
<proteinExistence type="predicted"/>
<evidence type="ECO:0000313" key="2">
    <source>
        <dbReference type="Proteomes" id="UP001250181"/>
    </source>
</evidence>
<dbReference type="RefSeq" id="WP_315878381.1">
    <property type="nucleotide sequence ID" value="NZ_JAWCTQ010000016.1"/>
</dbReference>
<dbReference type="Proteomes" id="UP001250181">
    <property type="component" value="Unassembled WGS sequence"/>
</dbReference>
<evidence type="ECO:0000313" key="1">
    <source>
        <dbReference type="EMBL" id="MDT9683307.1"/>
    </source>
</evidence>
<accession>A0ABU3QKM8</accession>
<protein>
    <submittedName>
        <fullName evidence="1">Uncharacterized protein</fullName>
    </submittedName>
</protein>
<comment type="caution">
    <text evidence="1">The sequence shown here is derived from an EMBL/GenBank/DDBJ whole genome shotgun (WGS) entry which is preliminary data.</text>
</comment>